<evidence type="ECO:0000313" key="9">
    <source>
        <dbReference type="Proteomes" id="UP000614216"/>
    </source>
</evidence>
<feature type="domain" description="SSD" evidence="7">
    <location>
        <begin position="231"/>
        <end position="356"/>
    </location>
</feature>
<dbReference type="InterPro" id="IPR050545">
    <property type="entry name" value="Mycobact_MmpL"/>
</dbReference>
<feature type="transmembrane region" description="Helical" evidence="6">
    <location>
        <begin position="390"/>
        <end position="410"/>
    </location>
</feature>
<evidence type="ECO:0000313" key="8">
    <source>
        <dbReference type="EMBL" id="MBL6448976.1"/>
    </source>
</evidence>
<dbReference type="PANTHER" id="PTHR33406">
    <property type="entry name" value="MEMBRANE PROTEIN MJ1562-RELATED"/>
    <property type="match status" value="1"/>
</dbReference>
<sequence>MLKKASLLSITFVVITSLILGYFIKDLQFNYVFESFFPTDDPDLEYYRTFEELFENDNNYLLVGLVNEPTVFDSAFLHKVGQLTKYVEQTDHVTSVASISNIEKPIISPAGYFEIPVIHVEAPEKYKQDSIRLYKDGWLLESLLSRDAKATAIVIKHEPLSGKEAADSLVNSIRKAIDHLDFQKFHLAGKSYAQGIFIEKMQYELAIFLSASVALVIVFLVIAFRSFSGVIVPLIVVLLSTIWILGFMALTGKTLDILMVLLPTIMFIVGMSDVVHIMTKYIEQLRVGDSKRDAIVTTIKEVGLATLLTSLTTAVGFATLLTASIQPIQEFGIYTAAGVFFAFIVAFALLPACLYLLPRPKVSYKVVHKSSWFLFLSRSFIKVARNGKSILTINLALIIISLVGISQIRINTYLIEDLPSDDPLKLDFMFFDTEFGGSRPFEITATVNKSGATVFDREVLIETDSLQNHLTSLFGSGGIISPVTVVKGLNQAINGGSSDAYRLPSNDKEWKRLYKYLPRLLKRYQKSGNITAMQNTVGRISTRVGDIGSAISLAKTKELQTYIRQHTDTALVTYKVTGTSNLIDKNNEYLAKNMFEGLGIAFFVVAVIAGLLFKSLRMVMITLVPNVIPLLIIAGIMGISGITLKLSTSIVFSIAFGIAVDDTIHFISKLKIELAKGKPLLYALKRTYLSTGKAIIVTSIILSGGFLILLLSSFGGTFYTGLLVSLTLIFALLIDLTLLPVMIMLFFRHKQTANA</sequence>
<dbReference type="PROSITE" id="PS50156">
    <property type="entry name" value="SSD"/>
    <property type="match status" value="1"/>
</dbReference>
<feature type="transmembrane region" description="Helical" evidence="6">
    <location>
        <begin position="620"/>
        <end position="644"/>
    </location>
</feature>
<comment type="subcellular location">
    <subcellularLocation>
        <location evidence="1">Cell membrane</location>
        <topology evidence="1">Multi-pass membrane protein</topology>
    </subcellularLocation>
</comment>
<feature type="transmembrane region" description="Helical" evidence="6">
    <location>
        <begin position="257"/>
        <end position="282"/>
    </location>
</feature>
<keyword evidence="5 6" id="KW-0472">Membrane</keyword>
<keyword evidence="2" id="KW-1003">Cell membrane</keyword>
<keyword evidence="9" id="KW-1185">Reference proteome</keyword>
<dbReference type="GO" id="GO:0005886">
    <property type="term" value="C:plasma membrane"/>
    <property type="evidence" value="ECO:0007669"/>
    <property type="project" value="UniProtKB-SubCell"/>
</dbReference>
<comment type="caution">
    <text evidence="8">The sequence shown here is derived from an EMBL/GenBank/DDBJ whole genome shotgun (WGS) entry which is preliminary data.</text>
</comment>
<feature type="transmembrane region" description="Helical" evidence="6">
    <location>
        <begin position="718"/>
        <end position="747"/>
    </location>
</feature>
<dbReference type="RefSeq" id="WP_202858512.1">
    <property type="nucleotide sequence ID" value="NZ_JAEUGD010000066.1"/>
</dbReference>
<feature type="transmembrane region" description="Helical" evidence="6">
    <location>
        <begin position="231"/>
        <end position="251"/>
    </location>
</feature>
<accession>A0A937G5U7</accession>
<evidence type="ECO:0000256" key="1">
    <source>
        <dbReference type="ARBA" id="ARBA00004651"/>
    </source>
</evidence>
<keyword evidence="4 6" id="KW-1133">Transmembrane helix</keyword>
<dbReference type="Proteomes" id="UP000614216">
    <property type="component" value="Unassembled WGS sequence"/>
</dbReference>
<dbReference type="Pfam" id="PF03176">
    <property type="entry name" value="MMPL"/>
    <property type="match status" value="2"/>
</dbReference>
<feature type="transmembrane region" description="Helical" evidence="6">
    <location>
        <begin position="205"/>
        <end position="224"/>
    </location>
</feature>
<proteinExistence type="predicted"/>
<dbReference type="Gene3D" id="1.20.1640.10">
    <property type="entry name" value="Multidrug efflux transporter AcrB transmembrane domain"/>
    <property type="match status" value="2"/>
</dbReference>
<evidence type="ECO:0000256" key="6">
    <source>
        <dbReference type="SAM" id="Phobius"/>
    </source>
</evidence>
<feature type="transmembrane region" description="Helical" evidence="6">
    <location>
        <begin position="688"/>
        <end position="712"/>
    </location>
</feature>
<keyword evidence="3 6" id="KW-0812">Transmembrane</keyword>
<evidence type="ECO:0000256" key="3">
    <source>
        <dbReference type="ARBA" id="ARBA00022692"/>
    </source>
</evidence>
<dbReference type="InterPro" id="IPR004869">
    <property type="entry name" value="MMPL_dom"/>
</dbReference>
<dbReference type="SUPFAM" id="SSF82866">
    <property type="entry name" value="Multidrug efflux transporter AcrB transmembrane domain"/>
    <property type="match status" value="2"/>
</dbReference>
<dbReference type="InterPro" id="IPR000731">
    <property type="entry name" value="SSD"/>
</dbReference>
<evidence type="ECO:0000256" key="5">
    <source>
        <dbReference type="ARBA" id="ARBA00023136"/>
    </source>
</evidence>
<evidence type="ECO:0000256" key="2">
    <source>
        <dbReference type="ARBA" id="ARBA00022475"/>
    </source>
</evidence>
<reference evidence="8" key="1">
    <citation type="submission" date="2021-01" db="EMBL/GenBank/DDBJ databases">
        <title>Fulvivirga kasyanovii gen. nov., sp nov., a novel member of the phylum Bacteroidetes isolated from seawater in a mussel farm.</title>
        <authorList>
            <person name="Zhao L.-H."/>
            <person name="Wang Z.-J."/>
        </authorList>
    </citation>
    <scope>NUCLEOTIDE SEQUENCE</scope>
    <source>
        <strain evidence="8">29W222</strain>
    </source>
</reference>
<gene>
    <name evidence="8" type="ORF">JMN32_21880</name>
</gene>
<dbReference type="AlphaFoldDB" id="A0A937G5U7"/>
<protein>
    <submittedName>
        <fullName evidence="8">MMPL family transporter</fullName>
    </submittedName>
</protein>
<feature type="transmembrane region" description="Helical" evidence="6">
    <location>
        <begin position="594"/>
        <end position="613"/>
    </location>
</feature>
<evidence type="ECO:0000256" key="4">
    <source>
        <dbReference type="ARBA" id="ARBA00022989"/>
    </source>
</evidence>
<dbReference type="PANTHER" id="PTHR33406:SF12">
    <property type="entry name" value="BLR2997 PROTEIN"/>
    <property type="match status" value="1"/>
</dbReference>
<evidence type="ECO:0000259" key="7">
    <source>
        <dbReference type="PROSITE" id="PS50156"/>
    </source>
</evidence>
<feature type="transmembrane region" description="Helical" evidence="6">
    <location>
        <begin position="650"/>
        <end position="667"/>
    </location>
</feature>
<feature type="transmembrane region" description="Helical" evidence="6">
    <location>
        <begin position="302"/>
        <end position="325"/>
    </location>
</feature>
<dbReference type="EMBL" id="JAEUGD010000066">
    <property type="protein sequence ID" value="MBL6448976.1"/>
    <property type="molecule type" value="Genomic_DNA"/>
</dbReference>
<feature type="transmembrane region" description="Helical" evidence="6">
    <location>
        <begin position="331"/>
        <end position="357"/>
    </location>
</feature>
<organism evidence="8 9">
    <name type="scientific">Fulvivirga marina</name>
    <dbReference type="NCBI Taxonomy" id="2494733"/>
    <lineage>
        <taxon>Bacteria</taxon>
        <taxon>Pseudomonadati</taxon>
        <taxon>Bacteroidota</taxon>
        <taxon>Cytophagia</taxon>
        <taxon>Cytophagales</taxon>
        <taxon>Fulvivirgaceae</taxon>
        <taxon>Fulvivirga</taxon>
    </lineage>
</organism>
<name>A0A937G5U7_9BACT</name>